<organism evidence="2 3">
    <name type="scientific">Exidia glandulosa HHB12029</name>
    <dbReference type="NCBI Taxonomy" id="1314781"/>
    <lineage>
        <taxon>Eukaryota</taxon>
        <taxon>Fungi</taxon>
        <taxon>Dikarya</taxon>
        <taxon>Basidiomycota</taxon>
        <taxon>Agaricomycotina</taxon>
        <taxon>Agaricomycetes</taxon>
        <taxon>Auriculariales</taxon>
        <taxon>Exidiaceae</taxon>
        <taxon>Exidia</taxon>
    </lineage>
</organism>
<dbReference type="GO" id="GO:0046982">
    <property type="term" value="F:protein heterodimerization activity"/>
    <property type="evidence" value="ECO:0007669"/>
    <property type="project" value="InterPro"/>
</dbReference>
<evidence type="ECO:0000313" key="2">
    <source>
        <dbReference type="EMBL" id="KZW04378.1"/>
    </source>
</evidence>
<dbReference type="InterPro" id="IPR009072">
    <property type="entry name" value="Histone-fold"/>
</dbReference>
<sequence length="830" mass="88684">MAPNYLSARSSEVILSDIRPTKIKPETLRAINNLLDELLLLVLSTARSTTTGKLKSGLLKVLPTTLGKDAILEAEIELRAYHERTAPADPATPAEPASPKDFPLQPVFELLRMKCEAYSTLSDFDGDAELEAHLQARIASASGPAAPRPQAIAPAALYLTAILEHVCEHVLSNVARVVARDSSRTTAHVQDLHVALCEDETIYGLFKNMKVQQEIVAQLEEQPPRARRSRSFSHDAGSPATMSPLHGGSSSFSVDRSATAVEPSEESFSPSHAHRPSMDRVKSLNKMFKGANGSSGERSQSPSVPNNHKRSESAMSERFRRSGDVHSPTPDSAEDQEFDDLMRSGTTLKLSLTPDRLQTELKGQRKGSTRSTSSSAAPPPGVPPKSNGKRAVTSPSGLREVDSIDEGREDDMPTNGVSRSLSKSVRLPADVPPIPRNNPQLHSPPRSRAVSSADPPSAKIVNHPSILRKPSLSAGIVAPSAFKEPSSAPPRGMPKGMDMGESGFPKRNRHVKRDSLDLDELSDEGPPIRRKASQLAPKGNGGSSAATRELIDFLSEGPPEIVSPTDSIKPKSGSRLRTMVSRLARGSTERLKDAPASKPLPAPVRPSASASLNAVKSRSTYTPPAAPYYPRPSSPHSNSSSSNNDLDNPEAVSTHRKTGQTVQWEPARAPPTSTPTTPSSPAPVRASSHREATIIKGLPSPTPEVDKPESNGHARSPPKPSPSHPTPPKVVTSNMSVPKLQASDLRDSVLKATSPQECRLLVDMFLARCGYELPGGILEAVTAAPMTEEAAEEHENSMVDILLGEGPAFGFAAFEPQPQDAQPAVVEAAA</sequence>
<feature type="compositionally biased region" description="Pro residues" evidence="1">
    <location>
        <begin position="624"/>
        <end position="633"/>
    </location>
</feature>
<feature type="compositionally biased region" description="Polar residues" evidence="1">
    <location>
        <begin position="292"/>
        <end position="306"/>
    </location>
</feature>
<dbReference type="Gene3D" id="1.10.20.10">
    <property type="entry name" value="Histone, subunit A"/>
    <property type="match status" value="1"/>
</dbReference>
<dbReference type="STRING" id="1314781.A0A165R1T9"/>
<dbReference type="Proteomes" id="UP000077266">
    <property type="component" value="Unassembled WGS sequence"/>
</dbReference>
<evidence type="ECO:0000256" key="1">
    <source>
        <dbReference type="SAM" id="MobiDB-lite"/>
    </source>
</evidence>
<reference evidence="2 3" key="1">
    <citation type="journal article" date="2016" name="Mol. Biol. Evol.">
        <title>Comparative Genomics of Early-Diverging Mushroom-Forming Fungi Provides Insights into the Origins of Lignocellulose Decay Capabilities.</title>
        <authorList>
            <person name="Nagy L.G."/>
            <person name="Riley R."/>
            <person name="Tritt A."/>
            <person name="Adam C."/>
            <person name="Daum C."/>
            <person name="Floudas D."/>
            <person name="Sun H."/>
            <person name="Yadav J.S."/>
            <person name="Pangilinan J."/>
            <person name="Larsson K.H."/>
            <person name="Matsuura K."/>
            <person name="Barry K."/>
            <person name="Labutti K."/>
            <person name="Kuo R."/>
            <person name="Ohm R.A."/>
            <person name="Bhattacharya S.S."/>
            <person name="Shirouzu T."/>
            <person name="Yoshinaga Y."/>
            <person name="Martin F.M."/>
            <person name="Grigoriev I.V."/>
            <person name="Hibbett D.S."/>
        </authorList>
    </citation>
    <scope>NUCLEOTIDE SEQUENCE [LARGE SCALE GENOMIC DNA]</scope>
    <source>
        <strain evidence="2 3">HHB12029</strain>
    </source>
</reference>
<feature type="compositionally biased region" description="Pro residues" evidence="1">
    <location>
        <begin position="668"/>
        <end position="681"/>
    </location>
</feature>
<dbReference type="AlphaFoldDB" id="A0A165R1T9"/>
<feature type="compositionally biased region" description="Pro residues" evidence="1">
    <location>
        <begin position="717"/>
        <end position="728"/>
    </location>
</feature>
<feature type="compositionally biased region" description="Basic and acidic residues" evidence="1">
    <location>
        <begin position="309"/>
        <end position="324"/>
    </location>
</feature>
<keyword evidence="3" id="KW-1185">Reference proteome</keyword>
<proteinExistence type="predicted"/>
<dbReference type="OrthoDB" id="5382203at2759"/>
<evidence type="ECO:0000313" key="3">
    <source>
        <dbReference type="Proteomes" id="UP000077266"/>
    </source>
</evidence>
<gene>
    <name evidence="2" type="ORF">EXIGLDRAFT_24124</name>
</gene>
<protein>
    <submittedName>
        <fullName evidence="2">Uncharacterized protein</fullName>
    </submittedName>
</protein>
<feature type="region of interest" description="Disordered" evidence="1">
    <location>
        <begin position="219"/>
        <end position="739"/>
    </location>
</feature>
<feature type="compositionally biased region" description="Polar residues" evidence="1">
    <location>
        <begin position="608"/>
        <end position="617"/>
    </location>
</feature>
<dbReference type="InParanoid" id="A0A165R1T9"/>
<name>A0A165R1T9_EXIGL</name>
<accession>A0A165R1T9</accession>
<dbReference type="EMBL" id="KV425882">
    <property type="protein sequence ID" value="KZW04378.1"/>
    <property type="molecule type" value="Genomic_DNA"/>
</dbReference>
<feature type="compositionally biased region" description="Low complexity" evidence="1">
    <location>
        <begin position="634"/>
        <end position="644"/>
    </location>
</feature>